<dbReference type="InterPro" id="IPR011527">
    <property type="entry name" value="ABC1_TM_dom"/>
</dbReference>
<proteinExistence type="inferred from homology"/>
<dbReference type="PROSITE" id="PS50893">
    <property type="entry name" value="ABC_TRANSPORTER_2"/>
    <property type="match status" value="1"/>
</dbReference>
<evidence type="ECO:0000256" key="6">
    <source>
        <dbReference type="ARBA" id="ARBA00022989"/>
    </source>
</evidence>
<feature type="domain" description="ABC transporter" evidence="9">
    <location>
        <begin position="337"/>
        <end position="573"/>
    </location>
</feature>
<comment type="subcellular location">
    <subcellularLocation>
        <location evidence="1">Cell membrane</location>
        <topology evidence="1">Multi-pass membrane protein</topology>
    </subcellularLocation>
</comment>
<dbReference type="InterPro" id="IPR039421">
    <property type="entry name" value="Type_1_exporter"/>
</dbReference>
<dbReference type="EMBL" id="LR215048">
    <property type="protein sequence ID" value="VEU79966.1"/>
    <property type="molecule type" value="Genomic_DNA"/>
</dbReference>
<evidence type="ECO:0000259" key="9">
    <source>
        <dbReference type="PROSITE" id="PS50893"/>
    </source>
</evidence>
<name>A0A449BC02_HAPAX</name>
<evidence type="ECO:0000313" key="11">
    <source>
        <dbReference type="EMBL" id="VEU79966.1"/>
    </source>
</evidence>
<dbReference type="PANTHER" id="PTHR43394:SF1">
    <property type="entry name" value="ATP-BINDING CASSETTE SUB-FAMILY B MEMBER 10, MITOCHONDRIAL"/>
    <property type="match status" value="1"/>
</dbReference>
<dbReference type="SMART" id="SM00382">
    <property type="entry name" value="AAA"/>
    <property type="match status" value="1"/>
</dbReference>
<evidence type="ECO:0000256" key="4">
    <source>
        <dbReference type="ARBA" id="ARBA00022741"/>
    </source>
</evidence>
<keyword evidence="6 8" id="KW-1133">Transmembrane helix</keyword>
<evidence type="ECO:0000313" key="12">
    <source>
        <dbReference type="Proteomes" id="UP000289841"/>
    </source>
</evidence>
<keyword evidence="11" id="KW-0378">Hydrolase</keyword>
<dbReference type="CDD" id="cd03228">
    <property type="entry name" value="ABCC_MRP_Like"/>
    <property type="match status" value="1"/>
</dbReference>
<evidence type="ECO:0000256" key="5">
    <source>
        <dbReference type="ARBA" id="ARBA00022840"/>
    </source>
</evidence>
<dbReference type="STRING" id="1278311.GCA_000428705_00437"/>
<feature type="transmembrane region" description="Helical" evidence="8">
    <location>
        <begin position="57"/>
        <end position="78"/>
    </location>
</feature>
<dbReference type="SUPFAM" id="SSF90123">
    <property type="entry name" value="ABC transporter transmembrane region"/>
    <property type="match status" value="1"/>
</dbReference>
<dbReference type="InterPro" id="IPR027417">
    <property type="entry name" value="P-loop_NTPase"/>
</dbReference>
<dbReference type="PROSITE" id="PS50929">
    <property type="entry name" value="ABC_TM1F"/>
    <property type="match status" value="1"/>
</dbReference>
<evidence type="ECO:0000256" key="7">
    <source>
        <dbReference type="ARBA" id="ARBA00023136"/>
    </source>
</evidence>
<dbReference type="Gene3D" id="3.40.50.300">
    <property type="entry name" value="P-loop containing nucleotide triphosphate hydrolases"/>
    <property type="match status" value="1"/>
</dbReference>
<reference evidence="11 12" key="1">
    <citation type="submission" date="2019-01" db="EMBL/GenBank/DDBJ databases">
        <authorList>
            <consortium name="Pathogen Informatics"/>
        </authorList>
    </citation>
    <scope>NUCLEOTIDE SEQUENCE [LARGE SCALE GENOMIC DNA]</scope>
    <source>
        <strain evidence="11 12">NCTC10138</strain>
    </source>
</reference>
<dbReference type="AlphaFoldDB" id="A0A449BC02"/>
<keyword evidence="5" id="KW-0067">ATP-binding</keyword>
<evidence type="ECO:0000256" key="2">
    <source>
        <dbReference type="ARBA" id="ARBA00005417"/>
    </source>
</evidence>
<comment type="similarity">
    <text evidence="2">Belongs to the ABC transporter superfamily.</text>
</comment>
<feature type="domain" description="ABC transmembrane type-1" evidence="10">
    <location>
        <begin position="21"/>
        <end position="306"/>
    </location>
</feature>
<keyword evidence="4" id="KW-0547">Nucleotide-binding</keyword>
<dbReference type="InterPro" id="IPR036640">
    <property type="entry name" value="ABC1_TM_sf"/>
</dbReference>
<dbReference type="InterPro" id="IPR003439">
    <property type="entry name" value="ABC_transporter-like_ATP-bd"/>
</dbReference>
<evidence type="ECO:0000256" key="3">
    <source>
        <dbReference type="ARBA" id="ARBA00022692"/>
    </source>
</evidence>
<dbReference type="EC" id="3.6.3.-" evidence="11"/>
<dbReference type="GO" id="GO:0005524">
    <property type="term" value="F:ATP binding"/>
    <property type="evidence" value="ECO:0007669"/>
    <property type="project" value="UniProtKB-KW"/>
</dbReference>
<dbReference type="RefSeq" id="WP_052589695.1">
    <property type="nucleotide sequence ID" value="NZ_LR215048.1"/>
</dbReference>
<gene>
    <name evidence="11" type="primary">mldB1_4</name>
    <name evidence="11" type="ORF">NCTC10138_00319</name>
</gene>
<keyword evidence="7 8" id="KW-0472">Membrane</keyword>
<sequence>MLKTLSKFVKITFKAYPKYYLVIMFNALVNLFTMLTNIYGIKFILESLEYKNYEQTLVIAGILVLINVLKNLLDRLLIRINKVSRMKMTLRLDHLMAYKLMNTKYENLESTYYLDLKQRAKFANDNQGALFQLLEVFTVLISGLTNITSLFIIVITFDKIFIAVILVGAIINVLIVLASLKSQLKFYNEIIPINRKFGYYIGELLSYKNAKEYRFSKMNKLLEKRESEFINETDKYFVKFNLKSNLYMWALDVINYLQSGLTYGYIAYKSIINSLSIGTFSLYTTTVMNLTKEISKLINSILSLKRLSSYIEPFLELLELEDEENEGVLNVKRFETIEFKNVSFKYPGTEKFILKNLNFKIEKGEKISVVGLNGAGKTTLIKLVTRLYSPTQGEILLNGVNINMYDRKKYISFISAVFQDYQLFSYSFLENITGDLVDNEGALRSLEEINFTAHKDMPKGLLSEYSKAYHKDGIELSGGQEQKIAIARALYKKSDLTILDEPTSALDPLAEAAIYEEFNKLVKNKTAIYISHRMSSSVFCDKVLIINDGELEDFKSHKELMKNKEGLYYKMFTTQAENYQTNDII</sequence>
<dbReference type="SUPFAM" id="SSF52540">
    <property type="entry name" value="P-loop containing nucleoside triphosphate hydrolases"/>
    <property type="match status" value="1"/>
</dbReference>
<dbReference type="Pfam" id="PF00005">
    <property type="entry name" value="ABC_tran"/>
    <property type="match status" value="1"/>
</dbReference>
<keyword evidence="3 8" id="KW-0812">Transmembrane</keyword>
<accession>A0A449BC02</accession>
<dbReference type="GO" id="GO:0016887">
    <property type="term" value="F:ATP hydrolysis activity"/>
    <property type="evidence" value="ECO:0007669"/>
    <property type="project" value="InterPro"/>
</dbReference>
<dbReference type="GO" id="GO:0005886">
    <property type="term" value="C:plasma membrane"/>
    <property type="evidence" value="ECO:0007669"/>
    <property type="project" value="UniProtKB-SubCell"/>
</dbReference>
<dbReference type="GO" id="GO:0015421">
    <property type="term" value="F:ABC-type oligopeptide transporter activity"/>
    <property type="evidence" value="ECO:0007669"/>
    <property type="project" value="TreeGrafter"/>
</dbReference>
<evidence type="ECO:0000259" key="10">
    <source>
        <dbReference type="PROSITE" id="PS50929"/>
    </source>
</evidence>
<evidence type="ECO:0000256" key="1">
    <source>
        <dbReference type="ARBA" id="ARBA00004651"/>
    </source>
</evidence>
<dbReference type="PANTHER" id="PTHR43394">
    <property type="entry name" value="ATP-DEPENDENT PERMEASE MDL1, MITOCHONDRIAL"/>
    <property type="match status" value="1"/>
</dbReference>
<feature type="transmembrane region" description="Helical" evidence="8">
    <location>
        <begin position="129"/>
        <end position="154"/>
    </location>
</feature>
<keyword evidence="12" id="KW-1185">Reference proteome</keyword>
<feature type="transmembrane region" description="Helical" evidence="8">
    <location>
        <begin position="160"/>
        <end position="180"/>
    </location>
</feature>
<dbReference type="InterPro" id="IPR003593">
    <property type="entry name" value="AAA+_ATPase"/>
</dbReference>
<organism evidence="11 12">
    <name type="scientific">Haploplasma axanthum</name>
    <name type="common">Acholeplasma axanthum</name>
    <dbReference type="NCBI Taxonomy" id="29552"/>
    <lineage>
        <taxon>Bacteria</taxon>
        <taxon>Bacillati</taxon>
        <taxon>Mycoplasmatota</taxon>
        <taxon>Mollicutes</taxon>
        <taxon>Acholeplasmatales</taxon>
        <taxon>Acholeplasmataceae</taxon>
        <taxon>Haploplasma</taxon>
    </lineage>
</organism>
<dbReference type="KEGG" id="aaxa:NCTC10138_00319"/>
<dbReference type="Gene3D" id="1.20.1560.10">
    <property type="entry name" value="ABC transporter type 1, transmembrane domain"/>
    <property type="match status" value="1"/>
</dbReference>
<dbReference type="Proteomes" id="UP000289841">
    <property type="component" value="Chromosome"/>
</dbReference>
<feature type="transmembrane region" description="Helical" evidence="8">
    <location>
        <begin position="20"/>
        <end position="45"/>
    </location>
</feature>
<protein>
    <submittedName>
        <fullName evidence="11">ABC-type multidrug/protein/lipid transport system ATPase component</fullName>
        <ecNumber evidence="11">3.6.3.-</ecNumber>
    </submittedName>
</protein>
<evidence type="ECO:0000256" key="8">
    <source>
        <dbReference type="SAM" id="Phobius"/>
    </source>
</evidence>
<dbReference type="OrthoDB" id="400069at2"/>